<reference evidence="1 2" key="1">
    <citation type="submission" date="2019-11" db="EMBL/GenBank/DDBJ databases">
        <title>Genome of Strain BIT-d1.</title>
        <authorList>
            <person name="Yang Y."/>
        </authorList>
    </citation>
    <scope>NUCLEOTIDE SEQUENCE [LARGE SCALE GENOMIC DNA]</scope>
    <source>
        <strain evidence="1 2">BIT-d1</strain>
    </source>
</reference>
<name>A0A6I3LLU7_9FLAO</name>
<comment type="caution">
    <text evidence="1">The sequence shown here is derived from an EMBL/GenBank/DDBJ whole genome shotgun (WGS) entry which is preliminary data.</text>
</comment>
<dbReference type="RefSeq" id="WP_155091564.1">
    <property type="nucleotide sequence ID" value="NZ_WMJX01000007.1"/>
</dbReference>
<dbReference type="Proteomes" id="UP000438760">
    <property type="component" value="Unassembled WGS sequence"/>
</dbReference>
<dbReference type="EMBL" id="WMJX01000007">
    <property type="protein sequence ID" value="MTG97521.1"/>
    <property type="molecule type" value="Genomic_DNA"/>
</dbReference>
<organism evidence="1 2">
    <name type="scientific">Myroides albus</name>
    <dbReference type="NCBI Taxonomy" id="2562892"/>
    <lineage>
        <taxon>Bacteria</taxon>
        <taxon>Pseudomonadati</taxon>
        <taxon>Bacteroidota</taxon>
        <taxon>Flavobacteriia</taxon>
        <taxon>Flavobacteriales</taxon>
        <taxon>Flavobacteriaceae</taxon>
        <taxon>Myroides</taxon>
    </lineage>
</organism>
<dbReference type="PROSITE" id="PS51257">
    <property type="entry name" value="PROKAR_LIPOPROTEIN"/>
    <property type="match status" value="1"/>
</dbReference>
<keyword evidence="2" id="KW-1185">Reference proteome</keyword>
<proteinExistence type="predicted"/>
<dbReference type="OrthoDB" id="354533at117743"/>
<evidence type="ECO:0000313" key="1">
    <source>
        <dbReference type="EMBL" id="MTG97521.1"/>
    </source>
</evidence>
<evidence type="ECO:0000313" key="2">
    <source>
        <dbReference type="Proteomes" id="UP000438760"/>
    </source>
</evidence>
<gene>
    <name evidence="1" type="ORF">GJV76_05130</name>
</gene>
<dbReference type="AlphaFoldDB" id="A0A6I3LLU7"/>
<accession>A0A6I3LLU7</accession>
<protein>
    <submittedName>
        <fullName evidence="1">Uncharacterized protein</fullName>
    </submittedName>
</protein>
<sequence>MKKYNHSIFLTKNSKLLLMVGLCILTFSSCKKNKETESKQEKTEEVVKVNPIDAFLNKFETAVNKQTDLYVKLSKGEEEHSKAFNAVSEEVTRLVSEGYGLDLGDFTDEQKARLKEIQARYSQIVGEGE</sequence>